<evidence type="ECO:0000313" key="6">
    <source>
        <dbReference type="EMBL" id="MFB5192564.1"/>
    </source>
</evidence>
<dbReference type="Proteomes" id="UP001579974">
    <property type="component" value="Unassembled WGS sequence"/>
</dbReference>
<evidence type="ECO:0000256" key="5">
    <source>
        <dbReference type="ARBA" id="ARBA00023277"/>
    </source>
</evidence>
<comment type="subunit">
    <text evidence="3">Homotrimer.</text>
</comment>
<dbReference type="PROSITE" id="PS00160">
    <property type="entry name" value="ALDOLASE_KDPG_KHG_2"/>
    <property type="match status" value="1"/>
</dbReference>
<name>A0ABV5AJV2_9BACL</name>
<evidence type="ECO:0000256" key="2">
    <source>
        <dbReference type="ARBA" id="ARBA00006906"/>
    </source>
</evidence>
<keyword evidence="4" id="KW-0456">Lyase</keyword>
<dbReference type="SUPFAM" id="SSF51569">
    <property type="entry name" value="Aldolase"/>
    <property type="match status" value="1"/>
</dbReference>
<dbReference type="EMBL" id="JBDXSU010000024">
    <property type="protein sequence ID" value="MFB5192564.1"/>
    <property type="molecule type" value="Genomic_DNA"/>
</dbReference>
<reference evidence="6 7" key="1">
    <citation type="journal article" date="2024" name="Int. J. Mol. Sci.">
        <title>Exploration of Alicyclobacillus spp. Genome in Search of Antibiotic Resistance.</title>
        <authorList>
            <person name="Bucka-Kolendo J."/>
            <person name="Kiousi D.E."/>
            <person name="Dekowska A."/>
            <person name="Mikolajczuk-Szczyrba A."/>
            <person name="Karadedos D.M."/>
            <person name="Michael P."/>
            <person name="Galanis A."/>
            <person name="Sokolowska B."/>
        </authorList>
    </citation>
    <scope>NUCLEOTIDE SEQUENCE [LARGE SCALE GENOMIC DNA]</scope>
    <source>
        <strain evidence="6 7">KKP 3000</strain>
    </source>
</reference>
<proteinExistence type="inferred from homology"/>
<dbReference type="RefSeq" id="WP_275474032.1">
    <property type="nucleotide sequence ID" value="NZ_CP162940.1"/>
</dbReference>
<dbReference type="NCBIfam" id="TIGR01182">
    <property type="entry name" value="eda"/>
    <property type="match status" value="1"/>
</dbReference>
<dbReference type="Gene3D" id="3.20.20.70">
    <property type="entry name" value="Aldolase class I"/>
    <property type="match status" value="1"/>
</dbReference>
<gene>
    <name evidence="6" type="ORF">KKP3000_001769</name>
</gene>
<organism evidence="6 7">
    <name type="scientific">Alicyclobacillus fastidiosus</name>
    <dbReference type="NCBI Taxonomy" id="392011"/>
    <lineage>
        <taxon>Bacteria</taxon>
        <taxon>Bacillati</taxon>
        <taxon>Bacillota</taxon>
        <taxon>Bacilli</taxon>
        <taxon>Bacillales</taxon>
        <taxon>Alicyclobacillaceae</taxon>
        <taxon>Alicyclobacillus</taxon>
    </lineage>
</organism>
<evidence type="ECO:0000256" key="4">
    <source>
        <dbReference type="ARBA" id="ARBA00023239"/>
    </source>
</evidence>
<accession>A0ABV5AJV2</accession>
<keyword evidence="5" id="KW-0119">Carbohydrate metabolism</keyword>
<evidence type="ECO:0000256" key="3">
    <source>
        <dbReference type="ARBA" id="ARBA00011233"/>
    </source>
</evidence>
<dbReference type="InterPro" id="IPR000887">
    <property type="entry name" value="Aldlse_KDPG_KHG"/>
</dbReference>
<sequence length="217" mass="23008">MTLENAVDRVKNAGVVAIFRKLSPKVLLPLCQAVVAGGVKAVEVTVESEGAFESIRAIRQLYGNQLLIGAGTLMTVEEVKQAIEAGADFLLSPHFDTALIETARDLERPFVPGVATPTEVVQALRSGAEILKLFPASSLGSSYLKDLLGPFKGTSFIPTGGITVDNAAEFIRAGAVGVGMGSSLASKTEIDRSDWDSIQKRVRLAVERIEKAKNGLV</sequence>
<dbReference type="InterPro" id="IPR013785">
    <property type="entry name" value="Aldolase_TIM"/>
</dbReference>
<evidence type="ECO:0000256" key="1">
    <source>
        <dbReference type="ARBA" id="ARBA00004761"/>
    </source>
</evidence>
<comment type="pathway">
    <text evidence="1">Carbohydrate acid metabolism.</text>
</comment>
<keyword evidence="7" id="KW-1185">Reference proteome</keyword>
<dbReference type="PANTHER" id="PTHR30246:SF1">
    <property type="entry name" value="2-DEHYDRO-3-DEOXY-6-PHOSPHOGALACTONATE ALDOLASE-RELATED"/>
    <property type="match status" value="1"/>
</dbReference>
<dbReference type="Pfam" id="PF01081">
    <property type="entry name" value="Aldolase"/>
    <property type="match status" value="1"/>
</dbReference>
<evidence type="ECO:0000313" key="7">
    <source>
        <dbReference type="Proteomes" id="UP001579974"/>
    </source>
</evidence>
<comment type="similarity">
    <text evidence="2">Belongs to the KHG/KDPG aldolase family.</text>
</comment>
<dbReference type="InterPro" id="IPR031338">
    <property type="entry name" value="KDPG/KHG_AS_2"/>
</dbReference>
<comment type="caution">
    <text evidence="6">The sequence shown here is derived from an EMBL/GenBank/DDBJ whole genome shotgun (WGS) entry which is preliminary data.</text>
</comment>
<dbReference type="CDD" id="cd00452">
    <property type="entry name" value="KDPG_aldolase"/>
    <property type="match status" value="1"/>
</dbReference>
<dbReference type="PANTHER" id="PTHR30246">
    <property type="entry name" value="2-KETO-3-DEOXY-6-PHOSPHOGLUCONATE ALDOLASE"/>
    <property type="match status" value="1"/>
</dbReference>
<protein>
    <submittedName>
        <fullName evidence="6">Bifunctional 4-hydroxy-2-oxoglutarate aldolase/2-dehydro-3-deoxy-phosphogluconate aldolase</fullName>
    </submittedName>
</protein>